<keyword evidence="7" id="KW-0949">S-adenosyl-L-methionine</keyword>
<keyword evidence="8 12" id="KW-0812">Transmembrane</keyword>
<dbReference type="InterPro" id="IPR033580">
    <property type="entry name" value="Nurim-like"/>
</dbReference>
<comment type="catalytic activity">
    <reaction evidence="11">
        <text>methanethiol + S-adenosyl-L-methionine = dimethyl sulfide + S-adenosyl-L-homocysteine + H(+)</text>
        <dbReference type="Rhea" id="RHEA:50428"/>
        <dbReference type="ChEBI" id="CHEBI:15378"/>
        <dbReference type="ChEBI" id="CHEBI:16007"/>
        <dbReference type="ChEBI" id="CHEBI:17437"/>
        <dbReference type="ChEBI" id="CHEBI:57856"/>
        <dbReference type="ChEBI" id="CHEBI:59789"/>
        <dbReference type="EC" id="2.1.1.334"/>
    </reaction>
</comment>
<dbReference type="RefSeq" id="WP_146688148.1">
    <property type="nucleotide sequence ID" value="NZ_LT629750.1"/>
</dbReference>
<keyword evidence="5 14" id="KW-0489">Methyltransferase</keyword>
<evidence type="ECO:0000256" key="6">
    <source>
        <dbReference type="ARBA" id="ARBA00022679"/>
    </source>
</evidence>
<evidence type="ECO:0000256" key="1">
    <source>
        <dbReference type="ARBA" id="ARBA00002096"/>
    </source>
</evidence>
<sequence length="258" mass="29571">MTQIQSISPEVPANRMPRFIGFLYGLVAYFAFFGTILYAIGFVGGYAVPKTIDSGQESSVTEALAVNLLLMSLFAVQHSVMARKQFKEWWTQYVPKPVERSTYVLFASLCLMLLFWQWRPMPAIVWQISEPDVAVTVATLSLGGWVIVFTSTFLINHFELFGLHQVTNNLTGHEMPPPRFRTPLYYNFVRHPIYLGFIIAFWAAPTMTVGHLLFAAVTTAYIFVGIFLEEHDLVEMFGDEYRQYKQRVSMLLPWRKSA</sequence>
<evidence type="ECO:0000256" key="3">
    <source>
        <dbReference type="ARBA" id="ARBA00010631"/>
    </source>
</evidence>
<dbReference type="Proteomes" id="UP000243904">
    <property type="component" value="Chromosome I"/>
</dbReference>
<dbReference type="GO" id="GO:0032259">
    <property type="term" value="P:methylation"/>
    <property type="evidence" value="ECO:0007669"/>
    <property type="project" value="UniProtKB-KW"/>
</dbReference>
<gene>
    <name evidence="14" type="ORF">SAMN05444158_3482</name>
</gene>
<dbReference type="InterPro" id="IPR054700">
    <property type="entry name" value="MddA"/>
</dbReference>
<feature type="transmembrane region" description="Helical" evidence="12">
    <location>
        <begin position="133"/>
        <end position="155"/>
    </location>
</feature>
<evidence type="ECO:0000256" key="4">
    <source>
        <dbReference type="ARBA" id="ARBA00012149"/>
    </source>
</evidence>
<dbReference type="Gene3D" id="1.20.120.1630">
    <property type="match status" value="1"/>
</dbReference>
<dbReference type="GO" id="GO:0016020">
    <property type="term" value="C:membrane"/>
    <property type="evidence" value="ECO:0007669"/>
    <property type="project" value="UniProtKB-SubCell"/>
</dbReference>
<comment type="similarity">
    <text evidence="3">Belongs to the nurim family.</text>
</comment>
<dbReference type="AlphaFoldDB" id="A0A1H1VMK6"/>
<dbReference type="PANTHER" id="PTHR31040:SF1">
    <property type="entry name" value="NURIM"/>
    <property type="match status" value="1"/>
</dbReference>
<evidence type="ECO:0000256" key="9">
    <source>
        <dbReference type="ARBA" id="ARBA00022989"/>
    </source>
</evidence>
<accession>A0A1H1VMK6</accession>
<keyword evidence="9 12" id="KW-1133">Transmembrane helix</keyword>
<keyword evidence="6 14" id="KW-0808">Transferase</keyword>
<organism evidence="14 15">
    <name type="scientific">Bradyrhizobium canariense</name>
    <dbReference type="NCBI Taxonomy" id="255045"/>
    <lineage>
        <taxon>Bacteria</taxon>
        <taxon>Pseudomonadati</taxon>
        <taxon>Pseudomonadota</taxon>
        <taxon>Alphaproteobacteria</taxon>
        <taxon>Hyphomicrobiales</taxon>
        <taxon>Nitrobacteraceae</taxon>
        <taxon>Bradyrhizobium</taxon>
    </lineage>
</organism>
<feature type="transmembrane region" description="Helical" evidence="12">
    <location>
        <begin position="63"/>
        <end position="81"/>
    </location>
</feature>
<name>A0A1H1VMK6_9BRAD</name>
<dbReference type="EC" id="2.1.1.334" evidence="4"/>
<evidence type="ECO:0000256" key="11">
    <source>
        <dbReference type="ARBA" id="ARBA00048134"/>
    </source>
</evidence>
<proteinExistence type="inferred from homology"/>
<reference evidence="15" key="1">
    <citation type="submission" date="2016-10" db="EMBL/GenBank/DDBJ databases">
        <authorList>
            <person name="Varghese N."/>
            <person name="Submissions S."/>
        </authorList>
    </citation>
    <scope>NUCLEOTIDE SEQUENCE [LARGE SCALE GENOMIC DNA]</scope>
    <source>
        <strain evidence="15">GAS369</strain>
    </source>
</reference>
<evidence type="ECO:0000256" key="2">
    <source>
        <dbReference type="ARBA" id="ARBA00004141"/>
    </source>
</evidence>
<evidence type="ECO:0000256" key="5">
    <source>
        <dbReference type="ARBA" id="ARBA00022603"/>
    </source>
</evidence>
<comment type="subcellular location">
    <subcellularLocation>
        <location evidence="2">Membrane</location>
        <topology evidence="2">Multi-pass membrane protein</topology>
    </subcellularLocation>
</comment>
<dbReference type="Pfam" id="PF07298">
    <property type="entry name" value="NnrU"/>
    <property type="match status" value="1"/>
</dbReference>
<comment type="function">
    <text evidence="1">Catalyzes the methylation of methanethiol (MeSH) to yield dimethylsulphide (DMS).</text>
</comment>
<evidence type="ECO:0000256" key="12">
    <source>
        <dbReference type="SAM" id="Phobius"/>
    </source>
</evidence>
<evidence type="ECO:0000256" key="8">
    <source>
        <dbReference type="ARBA" id="ARBA00022692"/>
    </source>
</evidence>
<feature type="transmembrane region" description="Helical" evidence="12">
    <location>
        <begin position="21"/>
        <end position="43"/>
    </location>
</feature>
<keyword evidence="15" id="KW-1185">Reference proteome</keyword>
<feature type="transmembrane region" description="Helical" evidence="12">
    <location>
        <begin position="102"/>
        <end position="118"/>
    </location>
</feature>
<dbReference type="PANTHER" id="PTHR31040">
    <property type="entry name" value="NURIM"/>
    <property type="match status" value="1"/>
</dbReference>
<evidence type="ECO:0000259" key="13">
    <source>
        <dbReference type="Pfam" id="PF07298"/>
    </source>
</evidence>
<evidence type="ECO:0000313" key="15">
    <source>
        <dbReference type="Proteomes" id="UP000243904"/>
    </source>
</evidence>
<dbReference type="InterPro" id="IPR009915">
    <property type="entry name" value="NnrU_dom"/>
</dbReference>
<evidence type="ECO:0000313" key="14">
    <source>
        <dbReference type="EMBL" id="SDS86128.1"/>
    </source>
</evidence>
<evidence type="ECO:0000256" key="7">
    <source>
        <dbReference type="ARBA" id="ARBA00022691"/>
    </source>
</evidence>
<dbReference type="EMBL" id="LT629750">
    <property type="protein sequence ID" value="SDS86128.1"/>
    <property type="molecule type" value="Genomic_DNA"/>
</dbReference>
<protein>
    <recommendedName>
        <fullName evidence="4">methanethiol S-methyltransferase</fullName>
        <ecNumber evidence="4">2.1.1.334</ecNumber>
    </recommendedName>
</protein>
<feature type="domain" description="NnrU" evidence="13">
    <location>
        <begin position="69"/>
        <end position="236"/>
    </location>
</feature>
<evidence type="ECO:0000256" key="10">
    <source>
        <dbReference type="ARBA" id="ARBA00023136"/>
    </source>
</evidence>
<dbReference type="GO" id="GO:0008168">
    <property type="term" value="F:methyltransferase activity"/>
    <property type="evidence" value="ECO:0007669"/>
    <property type="project" value="UniProtKB-KW"/>
</dbReference>
<keyword evidence="10 12" id="KW-0472">Membrane</keyword>
<dbReference type="NCBIfam" id="NF045656">
    <property type="entry name" value="MeththiolMtaseMddA"/>
    <property type="match status" value="1"/>
</dbReference>